<gene>
    <name evidence="1" type="ORF">H6G83_33485</name>
</gene>
<evidence type="ECO:0000313" key="1">
    <source>
        <dbReference type="EMBL" id="MBD2505453.1"/>
    </source>
</evidence>
<protein>
    <submittedName>
        <fullName evidence="1">Uncharacterized protein</fullName>
    </submittedName>
</protein>
<proteinExistence type="predicted"/>
<accession>A0ABR8DFZ4</accession>
<reference evidence="1 2" key="1">
    <citation type="journal article" date="2020" name="ISME J.">
        <title>Comparative genomics reveals insights into cyanobacterial evolution and habitat adaptation.</title>
        <authorList>
            <person name="Chen M.Y."/>
            <person name="Teng W.K."/>
            <person name="Zhao L."/>
            <person name="Hu C.X."/>
            <person name="Zhou Y.K."/>
            <person name="Han B.P."/>
            <person name="Song L.R."/>
            <person name="Shu W.S."/>
        </authorList>
    </citation>
    <scope>NUCLEOTIDE SEQUENCE [LARGE SCALE GENOMIC DNA]</scope>
    <source>
        <strain evidence="1 2">FACHB-119</strain>
    </source>
</reference>
<keyword evidence="2" id="KW-1185">Reference proteome</keyword>
<dbReference type="EMBL" id="JACJSG010000088">
    <property type="protein sequence ID" value="MBD2505453.1"/>
    <property type="molecule type" value="Genomic_DNA"/>
</dbReference>
<sequence length="217" mass="23655">MARIDTTKTAAQTVAEKVAKGKNGSANATTASTTTAIDTRIPGLLSVTPDLIPGMMPIFHPEKYQVTDPLNPSESIPQAKEAQFDKGMRIYEGATRALKLTGAALDLTREKFTVVGKHAKAIGSGIQAATEIEKVRGNYIDYLSQKEVTEQKSVTLDINQNKTIADTNIAVFTKDELAQKLKQAEVKAEETRLKTIEVEGKLSSFKQQLGDYLEVEK</sequence>
<evidence type="ECO:0000313" key="2">
    <source>
        <dbReference type="Proteomes" id="UP000661112"/>
    </source>
</evidence>
<organism evidence="1 2">
    <name type="scientific">Anabaena azotica FACHB-119</name>
    <dbReference type="NCBI Taxonomy" id="947527"/>
    <lineage>
        <taxon>Bacteria</taxon>
        <taxon>Bacillati</taxon>
        <taxon>Cyanobacteriota</taxon>
        <taxon>Cyanophyceae</taxon>
        <taxon>Nostocales</taxon>
        <taxon>Nostocaceae</taxon>
        <taxon>Anabaena</taxon>
        <taxon>Anabaena azotica</taxon>
    </lineage>
</organism>
<comment type="caution">
    <text evidence="1">The sequence shown here is derived from an EMBL/GenBank/DDBJ whole genome shotgun (WGS) entry which is preliminary data.</text>
</comment>
<dbReference type="Proteomes" id="UP000661112">
    <property type="component" value="Unassembled WGS sequence"/>
</dbReference>
<name>A0ABR8DFZ4_9NOST</name>
<dbReference type="RefSeq" id="WP_190480270.1">
    <property type="nucleotide sequence ID" value="NZ_JACJSG010000088.1"/>
</dbReference>